<evidence type="ECO:0000313" key="2">
    <source>
        <dbReference type="EMBL" id="GHD20065.1"/>
    </source>
</evidence>
<evidence type="ECO:0000256" key="1">
    <source>
        <dbReference type="SAM" id="SignalP"/>
    </source>
</evidence>
<gene>
    <name evidence="2" type="ORF">GCM10010334_84270</name>
</gene>
<dbReference type="EMBL" id="BMVC01000038">
    <property type="protein sequence ID" value="GHD20065.1"/>
    <property type="molecule type" value="Genomic_DNA"/>
</dbReference>
<organism evidence="2 3">
    <name type="scientific">Streptomyces finlayi</name>
    <dbReference type="NCBI Taxonomy" id="67296"/>
    <lineage>
        <taxon>Bacteria</taxon>
        <taxon>Bacillati</taxon>
        <taxon>Actinomycetota</taxon>
        <taxon>Actinomycetes</taxon>
        <taxon>Kitasatosporales</taxon>
        <taxon>Streptomycetaceae</taxon>
        <taxon>Streptomyces</taxon>
    </lineage>
</organism>
<comment type="caution">
    <text evidence="2">The sequence shown here is derived from an EMBL/GenBank/DDBJ whole genome shotgun (WGS) entry which is preliminary data.</text>
</comment>
<accession>A0A918X9L8</accession>
<reference evidence="2" key="1">
    <citation type="journal article" date="2014" name="Int. J. Syst. Evol. Microbiol.">
        <title>Complete genome sequence of Corynebacterium casei LMG S-19264T (=DSM 44701T), isolated from a smear-ripened cheese.</title>
        <authorList>
            <consortium name="US DOE Joint Genome Institute (JGI-PGF)"/>
            <person name="Walter F."/>
            <person name="Albersmeier A."/>
            <person name="Kalinowski J."/>
            <person name="Ruckert C."/>
        </authorList>
    </citation>
    <scope>NUCLEOTIDE SEQUENCE</scope>
    <source>
        <strain evidence="2">JCM 4637</strain>
    </source>
</reference>
<reference evidence="2" key="2">
    <citation type="submission" date="2020-09" db="EMBL/GenBank/DDBJ databases">
        <authorList>
            <person name="Sun Q."/>
            <person name="Ohkuma M."/>
        </authorList>
    </citation>
    <scope>NUCLEOTIDE SEQUENCE</scope>
    <source>
        <strain evidence="2">JCM 4637</strain>
    </source>
</reference>
<keyword evidence="1" id="KW-0732">Signal</keyword>
<dbReference type="Proteomes" id="UP000638353">
    <property type="component" value="Unassembled WGS sequence"/>
</dbReference>
<sequence length="156" mass="16945">MKFNRNRAAGVLVCALLGGVFAVPPALAQVSEPAACTEKSMKGFMVKWCPQESTDSSRPHSVKMTITGVGRKPSDGAFQVLDASNGVAGKSLNSQPDELKDLAGTYSFDFRKLKQKQSTTFDMAVKNPEAMLFFLPMDSPRTLDAAAEWVGQPWKK</sequence>
<dbReference type="AlphaFoldDB" id="A0A918X9L8"/>
<feature type="chain" id="PRO_5037161768" evidence="1">
    <location>
        <begin position="29"/>
        <end position="156"/>
    </location>
</feature>
<name>A0A918X9L8_9ACTN</name>
<feature type="signal peptide" evidence="1">
    <location>
        <begin position="1"/>
        <end position="28"/>
    </location>
</feature>
<dbReference type="RefSeq" id="WP_189828702.1">
    <property type="nucleotide sequence ID" value="NZ_BMVC01000038.1"/>
</dbReference>
<protein>
    <submittedName>
        <fullName evidence="2">Uncharacterized protein</fullName>
    </submittedName>
</protein>
<evidence type="ECO:0000313" key="3">
    <source>
        <dbReference type="Proteomes" id="UP000638353"/>
    </source>
</evidence>
<proteinExistence type="predicted"/>